<keyword evidence="4" id="KW-0808">Transferase</keyword>
<comment type="catalytic activity">
    <reaction evidence="1">
        <text>S-ubiquitinyl-[E2 ubiquitin-conjugating enzyme]-L-cysteine + [acceptor protein]-L-lysine = [E2 ubiquitin-conjugating enzyme]-L-cysteine + N(6)-ubiquitinyl-[acceptor protein]-L-lysine.</text>
        <dbReference type="EC" id="2.3.2.26"/>
    </reaction>
</comment>
<dbReference type="SMART" id="SM00456">
    <property type="entry name" value="WW"/>
    <property type="match status" value="2"/>
</dbReference>
<feature type="compositionally biased region" description="Low complexity" evidence="8">
    <location>
        <begin position="331"/>
        <end position="343"/>
    </location>
</feature>
<feature type="region of interest" description="Disordered" evidence="8">
    <location>
        <begin position="86"/>
        <end position="141"/>
    </location>
</feature>
<accession>A0A9Q0MII9</accession>
<feature type="compositionally biased region" description="Low complexity" evidence="8">
    <location>
        <begin position="1605"/>
        <end position="1619"/>
    </location>
</feature>
<dbReference type="PROSITE" id="PS01159">
    <property type="entry name" value="WW_DOMAIN_1"/>
    <property type="match status" value="2"/>
</dbReference>
<reference evidence="11" key="1">
    <citation type="submission" date="2022-12" db="EMBL/GenBank/DDBJ databases">
        <title>Genome assemblies of Blomia tropicalis.</title>
        <authorList>
            <person name="Cui Y."/>
        </authorList>
    </citation>
    <scope>NUCLEOTIDE SEQUENCE</scope>
    <source>
        <tissue evidence="11">Adult mites</tissue>
    </source>
</reference>
<name>A0A9Q0MII9_BLOTA</name>
<feature type="compositionally biased region" description="Low complexity" evidence="8">
    <location>
        <begin position="288"/>
        <end position="301"/>
    </location>
</feature>
<gene>
    <name evidence="11" type="ORF">RDWZM_004308</name>
</gene>
<evidence type="ECO:0000313" key="11">
    <source>
        <dbReference type="EMBL" id="KAJ6225763.1"/>
    </source>
</evidence>
<feature type="region of interest" description="Disordered" evidence="8">
    <location>
        <begin position="1"/>
        <end position="50"/>
    </location>
</feature>
<dbReference type="InterPro" id="IPR001202">
    <property type="entry name" value="WW_dom"/>
</dbReference>
<evidence type="ECO:0000256" key="4">
    <source>
        <dbReference type="ARBA" id="ARBA00022679"/>
    </source>
</evidence>
<feature type="compositionally biased region" description="Low complexity" evidence="8">
    <location>
        <begin position="1089"/>
        <end position="1103"/>
    </location>
</feature>
<dbReference type="PANTHER" id="PTHR11254">
    <property type="entry name" value="HECT DOMAIN UBIQUITIN-PROTEIN LIGASE"/>
    <property type="match status" value="1"/>
</dbReference>
<feature type="region of interest" description="Disordered" evidence="8">
    <location>
        <begin position="1009"/>
        <end position="1071"/>
    </location>
</feature>
<dbReference type="CDD" id="cd00201">
    <property type="entry name" value="WW"/>
    <property type="match status" value="2"/>
</dbReference>
<dbReference type="InterPro" id="IPR036020">
    <property type="entry name" value="WW_dom_sf"/>
</dbReference>
<feature type="compositionally biased region" description="Polar residues" evidence="8">
    <location>
        <begin position="476"/>
        <end position="498"/>
    </location>
</feature>
<feature type="region of interest" description="Disordered" evidence="8">
    <location>
        <begin position="958"/>
        <end position="983"/>
    </location>
</feature>
<dbReference type="PROSITE" id="PS50237">
    <property type="entry name" value="HECT"/>
    <property type="match status" value="1"/>
</dbReference>
<sequence>MHNLFKKKKNSTNNNHQHSLSGPKQHGNHHSGPSGSTSSRVSSSTKSTNFSYHSQRSHLINGSAAAAIAAAASVDRNNSVLNIQQHHLSGPQPSSSTMEVQPKTNSNGRASSNVGFNSMLSSTNVNNSNSKRSPHSVPITTKGNPFTFIQNPSTSTVTSITAPNNNVGNHSNDSIETSFGYNHPMKSNLSSTSVTPGGYSHFILSNESQINLGNNFPPAPPLPPKQTKVVTGNLTSTKQPQPHPALLNRMPAPIRPSSHSNAIPYKPPMGLLLERTPNIFESLLNQNQNTNNSNQLNSFSSTPPPIPYSSPKPQRKVSLPCDKNNTSANVSQLNKSNSQSSSSGYGHRPLERTIANSIGTNSSSNSYQRSSSLQLASGDMSHIQPLGVHISTPVANNNSTPQITCEATMATTSTGLNDHDNIRSVNSPFSCSSSSSTTSVSSNVTSSPASCSSSTSSSSSLPPTPPIRKRNVPPTMKSNSQDGENEQQQYPNRSINNFNECSTTSTSLTNDFVFVVTSSPSPSVVSAIGGGGGGCAIQDNDDRGNEIYNQRKQASTNMSTASSMMSATTTTMSSFVPSSAGSSRFISLHNNNSFTQSSTGSISTTVTTTTTAATPTTTHGSIVIPSVNGGMTNGNTGVGVKSNNTNDDDDVENDYENVVAVDDNQENENGCIVSTSVASDEFVLVSSNCLNNHDHSPLNDYSSSTSSFEQLPIVNSDIAGNKNPALKHNIRHMNEPDPDYDDDDDDDDDGEIDHERKNSSSSNMLRPSDNVPRSNLKKLQKRSIRNGNRRYAREISNEEVRVARNVVDSSNDVTQDDILNDCQNIISRFESSLMIGNMEEVPSTTVQGIDLDNEIIESSSRIGRRRGSRRRNSSHSSDDELSAINDGSITAVNDGNSTFHSNQSAIPASDGSTSTTSTSPSYAIEIFPNEDIELDPQLQSNSAANYQHNLEDIVEVSDSCSDDDNDEDNIPPQASTMSSLVGVSRESVNDEPCSFEDARQYLTCQSAENRAAMQSSSSNLSRYSEDDDGDDEDEELEESANEEDEEPLHDEEQDTQTETIVASTSSNQQSMSNNEVNIIPLTSTTANEQGTLPQSTTGPTTTSPIHPPLERIGVLSNSNLINNPLGSVVFRNRRNPTHQRRSNTVILGSPITGATNTSARSKVNRLSQNGNNLSNVRSATITRLPSNAAGFQRYNRVETEDPLPPNWEARRDAHGRVFYIDHTNRTTTWARPIWKAVTNSGGSNNKPSTSNTSSSVPIPSTSSANVSTCLSSTQPKEPVSNSTVCTSTSNQQGQSSGQSSTISGGYMNAISVGSGNPTSVPFIGSNVNANEPTNSTMAMATALFLSNAEHIHRQQLDRRYQSIRRSITGRGGRDFGGGHQTSSLYEPIGPTISSQDNVDSPNVPSGLVPHSRHSVGSSLVQATSTQPPPPPLPSTAPIGSTELLPSTSSLPTVETPSAQTSSAAPSVATRNRVLDFPAVRFLLRTDFFNLLHLNDEALAQYNTSSTLKAMVTRIRREGLQNPPQTSAFERHQHNRYLVSLINKFAETNKELPPGWESKRDASTKLFFIDHTTRSTTYIDPRLPLDVPEVNPHQVSLVPIRRRGRGSNSSSSSSVPSNVITPPPNSTANHTLVGDGPISSSPVPIPPPRPLISSSVPSGTALVSSSPVVHPPTSAVIPSFANNEQPYYESPVPTAYNDKVVAFLQQPNIIDILSERRSAIKNNSSLRDRIFTIRSDGVEALHRFSNDIELIMLLSLFENEIMSYVPPSIAAHSTSSMVPSSSSQRFQSTSSSSFSFSVLSASVPTTRIAGSQGPYRRDFDAKLRNFYRKIEKNGLGQGPGKLKLIHEEELQKSRLYISFLGEEGLDYGGPSREFFFLLSRELFNPYYGLFEYSANDQYTVQISPMSACIDDHLEWFRFSGRVLGLALIHQYLLDAFFTRPFYKALLKSDCDLSDLESLDSGFHQSLMWLKENDIAEMADALDLTFSVTEETLKDGIIEKELKPSGRNISVTERNKKEYIERMIKWRVERGVAEQSQALVKGFNEVVEHRFLAVFDARELELVIAGTAEIDVHDWRKNTEYRSGYHDGHPVIQWFWAAIEHRFDNEQRLRLLQFVTGTSSIPYEGFAALRGSNGPRKFCIEKWGKPTSLPRAHTCFNRLDLPPYSSFENLYDKLLLAVEESSTFGIE</sequence>
<keyword evidence="12" id="KW-1185">Reference proteome</keyword>
<keyword evidence="5" id="KW-0677">Repeat</keyword>
<dbReference type="GO" id="GO:0006511">
    <property type="term" value="P:ubiquitin-dependent protein catabolic process"/>
    <property type="evidence" value="ECO:0007669"/>
    <property type="project" value="TreeGrafter"/>
</dbReference>
<feature type="compositionally biased region" description="Acidic residues" evidence="8">
    <location>
        <begin position="736"/>
        <end position="752"/>
    </location>
</feature>
<dbReference type="FunFam" id="3.30.2160.10:FF:000001">
    <property type="entry name" value="E3 ubiquitin-protein ligase NEDD4-like"/>
    <property type="match status" value="1"/>
</dbReference>
<dbReference type="PANTHER" id="PTHR11254:SF320">
    <property type="entry name" value="HECT-TYPE E3 UBIQUITIN TRANSFERASE"/>
    <property type="match status" value="1"/>
</dbReference>
<dbReference type="GO" id="GO:0005737">
    <property type="term" value="C:cytoplasm"/>
    <property type="evidence" value="ECO:0007669"/>
    <property type="project" value="TreeGrafter"/>
</dbReference>
<evidence type="ECO:0000259" key="10">
    <source>
        <dbReference type="PROSITE" id="PS50237"/>
    </source>
</evidence>
<dbReference type="Gene3D" id="3.30.2160.10">
    <property type="entry name" value="Hect, E3 ligase catalytic domain"/>
    <property type="match status" value="1"/>
</dbReference>
<feature type="compositionally biased region" description="Polar residues" evidence="8">
    <location>
        <begin position="1391"/>
        <end position="1403"/>
    </location>
</feature>
<feature type="compositionally biased region" description="Polar residues" evidence="8">
    <location>
        <begin position="86"/>
        <end position="131"/>
    </location>
</feature>
<feature type="region of interest" description="Disordered" evidence="8">
    <location>
        <begin position="288"/>
        <end position="349"/>
    </location>
</feature>
<dbReference type="InterPro" id="IPR040524">
    <property type="entry name" value="HECW1_helix"/>
</dbReference>
<feature type="region of interest" description="Disordered" evidence="8">
    <location>
        <begin position="1238"/>
        <end position="1302"/>
    </location>
</feature>
<evidence type="ECO:0000256" key="3">
    <source>
        <dbReference type="ARBA" id="ARBA00012485"/>
    </source>
</evidence>
<dbReference type="SMART" id="SM00119">
    <property type="entry name" value="HECTc"/>
    <property type="match status" value="1"/>
</dbReference>
<dbReference type="Pfam" id="PF00632">
    <property type="entry name" value="HECT"/>
    <property type="match status" value="1"/>
</dbReference>
<feature type="domain" description="WW" evidence="9">
    <location>
        <begin position="1201"/>
        <end position="1234"/>
    </location>
</feature>
<dbReference type="GO" id="GO:0048814">
    <property type="term" value="P:regulation of dendrite morphogenesis"/>
    <property type="evidence" value="ECO:0007669"/>
    <property type="project" value="TreeGrafter"/>
</dbReference>
<dbReference type="GO" id="GO:0061630">
    <property type="term" value="F:ubiquitin protein ligase activity"/>
    <property type="evidence" value="ECO:0007669"/>
    <property type="project" value="UniProtKB-EC"/>
</dbReference>
<comment type="caution">
    <text evidence="11">The sequence shown here is derived from an EMBL/GenBank/DDBJ whole genome shotgun (WGS) entry which is preliminary data.</text>
</comment>
<feature type="compositionally biased region" description="Low complexity" evidence="8">
    <location>
        <begin position="1435"/>
        <end position="1466"/>
    </location>
</feature>
<feature type="region of interest" description="Disordered" evidence="8">
    <location>
        <begin position="427"/>
        <end position="498"/>
    </location>
</feature>
<feature type="compositionally biased region" description="Basic residues" evidence="8">
    <location>
        <begin position="1"/>
        <end position="10"/>
    </location>
</feature>
<evidence type="ECO:0000259" key="9">
    <source>
        <dbReference type="PROSITE" id="PS50020"/>
    </source>
</evidence>
<feature type="compositionally biased region" description="Polar residues" evidence="8">
    <location>
        <begin position="1009"/>
        <end position="1022"/>
    </location>
</feature>
<evidence type="ECO:0000256" key="8">
    <source>
        <dbReference type="SAM" id="MobiDB-lite"/>
    </source>
</evidence>
<dbReference type="EMBL" id="JAPWDV010000001">
    <property type="protein sequence ID" value="KAJ6225763.1"/>
    <property type="molecule type" value="Genomic_DNA"/>
</dbReference>
<dbReference type="Gene3D" id="2.20.70.10">
    <property type="match status" value="2"/>
</dbReference>
<feature type="region of interest" description="Disordered" evidence="8">
    <location>
        <begin position="728"/>
        <end position="790"/>
    </location>
</feature>
<dbReference type="SUPFAM" id="SSF51045">
    <property type="entry name" value="WW domain"/>
    <property type="match status" value="2"/>
</dbReference>
<dbReference type="InterPro" id="IPR050409">
    <property type="entry name" value="E3_ubiq-protein_ligase"/>
</dbReference>
<feature type="compositionally biased region" description="Polar residues" evidence="8">
    <location>
        <begin position="11"/>
        <end position="22"/>
    </location>
</feature>
<feature type="active site" description="Glycyl thioester intermediate" evidence="7">
    <location>
        <position position="2153"/>
    </location>
</feature>
<evidence type="ECO:0000313" key="12">
    <source>
        <dbReference type="Proteomes" id="UP001142055"/>
    </source>
</evidence>
<dbReference type="SUPFAM" id="SSF56204">
    <property type="entry name" value="Hect, E3 ligase catalytic domain"/>
    <property type="match status" value="1"/>
</dbReference>
<dbReference type="Pfam" id="PF18436">
    <property type="entry name" value="HECW1_helix"/>
    <property type="match status" value="1"/>
</dbReference>
<evidence type="ECO:0000256" key="1">
    <source>
        <dbReference type="ARBA" id="ARBA00000885"/>
    </source>
</evidence>
<comment type="pathway">
    <text evidence="2">Protein modification; protein ubiquitination.</text>
</comment>
<feature type="compositionally biased region" description="Acidic residues" evidence="8">
    <location>
        <begin position="1025"/>
        <end position="1055"/>
    </location>
</feature>
<dbReference type="Gene3D" id="3.90.1750.10">
    <property type="entry name" value="Hect, E3 ligase catalytic domains"/>
    <property type="match status" value="1"/>
</dbReference>
<feature type="compositionally biased region" description="Low complexity" evidence="8">
    <location>
        <begin position="1238"/>
        <end position="1263"/>
    </location>
</feature>
<dbReference type="EC" id="2.3.2.26" evidence="3"/>
<feature type="region of interest" description="Disordered" evidence="8">
    <location>
        <begin position="1386"/>
        <end position="1466"/>
    </location>
</feature>
<dbReference type="FunFam" id="3.30.2410.10:FF:000002">
    <property type="entry name" value="E3 ubiquitin-protein ligase HECW2"/>
    <property type="match status" value="1"/>
</dbReference>
<feature type="compositionally biased region" description="Basic residues" evidence="8">
    <location>
        <begin position="862"/>
        <end position="873"/>
    </location>
</feature>
<feature type="domain" description="WW" evidence="9">
    <location>
        <begin position="1549"/>
        <end position="1582"/>
    </location>
</feature>
<dbReference type="FunFam" id="3.90.1750.10:FF:000079">
    <property type="entry name" value="E3 ubiquitin-protein ligase"/>
    <property type="match status" value="1"/>
</dbReference>
<dbReference type="Gene3D" id="3.30.2410.10">
    <property type="entry name" value="Hect, E3 ligase catalytic domain"/>
    <property type="match status" value="1"/>
</dbReference>
<feature type="compositionally biased region" description="Low complexity" evidence="8">
    <location>
        <begin position="427"/>
        <end position="461"/>
    </location>
</feature>
<organism evidence="11 12">
    <name type="scientific">Blomia tropicalis</name>
    <name type="common">Mite</name>
    <dbReference type="NCBI Taxonomy" id="40697"/>
    <lineage>
        <taxon>Eukaryota</taxon>
        <taxon>Metazoa</taxon>
        <taxon>Ecdysozoa</taxon>
        <taxon>Arthropoda</taxon>
        <taxon>Chelicerata</taxon>
        <taxon>Arachnida</taxon>
        <taxon>Acari</taxon>
        <taxon>Acariformes</taxon>
        <taxon>Sarcoptiformes</taxon>
        <taxon>Astigmata</taxon>
        <taxon>Glycyphagoidea</taxon>
        <taxon>Echimyopodidae</taxon>
        <taxon>Blomia</taxon>
    </lineage>
</organism>
<dbReference type="InterPro" id="IPR000569">
    <property type="entry name" value="HECT_dom"/>
</dbReference>
<feature type="region of interest" description="Disordered" evidence="8">
    <location>
        <begin position="610"/>
        <end position="630"/>
    </location>
</feature>
<feature type="compositionally biased region" description="Polar residues" evidence="8">
    <location>
        <begin position="885"/>
        <end position="906"/>
    </location>
</feature>
<dbReference type="Pfam" id="PF00397">
    <property type="entry name" value="WW"/>
    <property type="match status" value="1"/>
</dbReference>
<proteinExistence type="predicted"/>
<dbReference type="GO" id="GO:0009966">
    <property type="term" value="P:regulation of signal transduction"/>
    <property type="evidence" value="ECO:0007669"/>
    <property type="project" value="UniProtKB-ARBA"/>
</dbReference>
<evidence type="ECO:0000256" key="2">
    <source>
        <dbReference type="ARBA" id="ARBA00004906"/>
    </source>
</evidence>
<evidence type="ECO:0000256" key="6">
    <source>
        <dbReference type="ARBA" id="ARBA00022786"/>
    </source>
</evidence>
<feature type="compositionally biased region" description="Low complexity" evidence="8">
    <location>
        <begin position="1279"/>
        <end position="1302"/>
    </location>
</feature>
<protein>
    <recommendedName>
        <fullName evidence="3">HECT-type E3 ubiquitin transferase</fullName>
        <ecNumber evidence="3">2.3.2.26</ecNumber>
    </recommendedName>
</protein>
<dbReference type="CDD" id="cd00078">
    <property type="entry name" value="HECTc"/>
    <property type="match status" value="1"/>
</dbReference>
<feature type="compositionally biased region" description="Basic residues" evidence="8">
    <location>
        <begin position="775"/>
        <end position="790"/>
    </location>
</feature>
<dbReference type="PROSITE" id="PS50020">
    <property type="entry name" value="WW_DOMAIN_2"/>
    <property type="match status" value="2"/>
</dbReference>
<feature type="compositionally biased region" description="Polar residues" evidence="8">
    <location>
        <begin position="972"/>
        <end position="981"/>
    </location>
</feature>
<feature type="region of interest" description="Disordered" evidence="8">
    <location>
        <begin position="1595"/>
        <end position="1651"/>
    </location>
</feature>
<feature type="region of interest" description="Disordered" evidence="8">
    <location>
        <begin position="860"/>
        <end position="920"/>
    </location>
</feature>
<feature type="region of interest" description="Disordered" evidence="8">
    <location>
        <begin position="1085"/>
        <end position="1105"/>
    </location>
</feature>
<feature type="compositionally biased region" description="Low complexity" evidence="8">
    <location>
        <begin position="30"/>
        <end position="50"/>
    </location>
</feature>
<evidence type="ECO:0000256" key="5">
    <source>
        <dbReference type="ARBA" id="ARBA00022737"/>
    </source>
</evidence>
<evidence type="ECO:0000256" key="7">
    <source>
        <dbReference type="PROSITE-ProRule" id="PRU00104"/>
    </source>
</evidence>
<dbReference type="Proteomes" id="UP001142055">
    <property type="component" value="Chromosome 1"/>
</dbReference>
<dbReference type="InterPro" id="IPR035983">
    <property type="entry name" value="Hect_E3_ubiquitin_ligase"/>
</dbReference>
<dbReference type="GO" id="GO:0016567">
    <property type="term" value="P:protein ubiquitination"/>
    <property type="evidence" value="ECO:0007669"/>
    <property type="project" value="TreeGrafter"/>
</dbReference>
<feature type="compositionally biased region" description="Polar residues" evidence="8">
    <location>
        <begin position="1264"/>
        <end position="1275"/>
    </location>
</feature>
<feature type="domain" description="HECT" evidence="10">
    <location>
        <begin position="1845"/>
        <end position="2185"/>
    </location>
</feature>
<feature type="compositionally biased region" description="Acidic residues" evidence="8">
    <location>
        <begin position="958"/>
        <end position="969"/>
    </location>
</feature>
<keyword evidence="6 7" id="KW-0833">Ubl conjugation pathway</keyword>